<gene>
    <name evidence="1" type="ORF">PPOP_2369</name>
</gene>
<dbReference type="Proteomes" id="UP000029453">
    <property type="component" value="Unassembled WGS sequence"/>
</dbReference>
<evidence type="ECO:0000313" key="2">
    <source>
        <dbReference type="Proteomes" id="UP000029453"/>
    </source>
</evidence>
<dbReference type="GO" id="GO:0016787">
    <property type="term" value="F:hydrolase activity"/>
    <property type="evidence" value="ECO:0007669"/>
    <property type="project" value="UniProtKB-KW"/>
</dbReference>
<protein>
    <submittedName>
        <fullName evidence="1">Zn-dependent hydrolase</fullName>
    </submittedName>
</protein>
<keyword evidence="2" id="KW-1185">Reference proteome</keyword>
<name>M9LQB7_PAEPP</name>
<evidence type="ECO:0000313" key="1">
    <source>
        <dbReference type="EMBL" id="GAC43006.1"/>
    </source>
</evidence>
<reference evidence="1 2" key="1">
    <citation type="submission" date="2012-10" db="EMBL/GenBank/DDBJ databases">
        <title>Draft Genome Sequence of Paenibacillus popilliae ATCC 14706T.</title>
        <authorList>
            <person name="Iiyama K."/>
            <person name="Mori K."/>
            <person name="Mon H."/>
            <person name="Chieda Y."/>
            <person name="Lee J.M."/>
            <person name="Kusakabe T."/>
            <person name="Tashiro K."/>
            <person name="Asano S."/>
            <person name="Yasunaga-Aoki C."/>
            <person name="Shimizu S."/>
        </authorList>
    </citation>
    <scope>NUCLEOTIDE SEQUENCE [LARGE SCALE GENOMIC DNA]</scope>
    <source>
        <strain evidence="1 2">ATCC 14706</strain>
    </source>
</reference>
<keyword evidence="1" id="KW-0378">Hydrolase</keyword>
<dbReference type="AlphaFoldDB" id="M9LQB7"/>
<dbReference type="EMBL" id="BALG01000164">
    <property type="protein sequence ID" value="GAC43006.1"/>
    <property type="molecule type" value="Genomic_DNA"/>
</dbReference>
<accession>M9LQB7</accession>
<proteinExistence type="predicted"/>
<dbReference type="OrthoDB" id="2988686at2"/>
<organism evidence="1 2">
    <name type="scientific">Paenibacillus popilliae ATCC 14706</name>
    <dbReference type="NCBI Taxonomy" id="1212764"/>
    <lineage>
        <taxon>Bacteria</taxon>
        <taxon>Bacillati</taxon>
        <taxon>Bacillota</taxon>
        <taxon>Bacilli</taxon>
        <taxon>Bacillales</taxon>
        <taxon>Paenibacillaceae</taxon>
        <taxon>Paenibacillus</taxon>
    </lineage>
</organism>
<comment type="caution">
    <text evidence="1">The sequence shown here is derived from an EMBL/GenBank/DDBJ whole genome shotgun (WGS) entry which is preliminary data.</text>
</comment>
<dbReference type="RefSeq" id="WP_006286527.1">
    <property type="nucleotide sequence ID" value="NZ_BALG01000164.1"/>
</dbReference>
<sequence>MSSMDFIVFQIGTPDDLTKKEEQFFTFLRNYPRQREERNLHFCITTDITLQNSIITGNLSQEHLPLSSPVNENKEYYAPNDSPYLHTLFSLDLQKRFLLLQYRDYPPANLDKDLTRNRLTRVLNEGFNTVYKQQFNPIPTEKPYDDSELIELFNKYRVSELRVKIGDSGRLLRDSSSIFEDANYNKVWIEAWNEDTSNISEVILKSPGRGGDGDLRLSPLAQTLLQIPSKEIEQIIYWDEDGKQNKVSKRGYERFKINDIDIHTYPITAVEVITTQISQRRNEFSQFNRINLG</sequence>